<feature type="transmembrane region" description="Helical" evidence="1">
    <location>
        <begin position="136"/>
        <end position="156"/>
    </location>
</feature>
<keyword evidence="1" id="KW-1133">Transmembrane helix</keyword>
<feature type="transmembrane region" description="Helical" evidence="1">
    <location>
        <begin position="111"/>
        <end position="129"/>
    </location>
</feature>
<name>A0A9P5YSU0_9AGAR</name>
<keyword evidence="1" id="KW-0472">Membrane</keyword>
<dbReference type="OrthoDB" id="3128162at2759"/>
<keyword evidence="1" id="KW-0812">Transmembrane</keyword>
<gene>
    <name evidence="2" type="ORF">BDN70DRAFT_898378</name>
</gene>
<feature type="transmembrane region" description="Helical" evidence="1">
    <location>
        <begin position="25"/>
        <end position="47"/>
    </location>
</feature>
<accession>A0A9P5YSU0</accession>
<feature type="transmembrane region" description="Helical" evidence="1">
    <location>
        <begin position="53"/>
        <end position="73"/>
    </location>
</feature>
<sequence length="346" mass="37937">MSDSNSTMLHQAILQAGFTVHDEKLLIATSLHVIIFQAFLKGIYTVIFGGTMYAYVTISVLYITNIAALAIQWYSTKFQFIDNGISRDTIFVAVYLTAGIDALALRIAMDVLAVVSLVLSDGLLIWRCFNLWNRSVYAISILVFLTFVEAALMLTQTIGSAIVPLRAVSLQVKLDLVIMAGTLISGCTIAIATVQIAYRIHLFMKHQNMSSTKFQHITNLVLQSGIVSSLSLLIFSVMTILMTRSPTPSTQLMSFYYWAGVMLFPITGISTTIMVARVATLSDESNAPISEHLTGIQFRPQSAACTGTDAQIPVVLQGLEDTTRSLSIEDDQAQASNLMKKNKQEV</sequence>
<feature type="transmembrane region" description="Helical" evidence="1">
    <location>
        <begin position="219"/>
        <end position="243"/>
    </location>
</feature>
<protein>
    <submittedName>
        <fullName evidence="2">Uncharacterized protein</fullName>
    </submittedName>
</protein>
<evidence type="ECO:0000256" key="1">
    <source>
        <dbReference type="SAM" id="Phobius"/>
    </source>
</evidence>
<organism evidence="2 3">
    <name type="scientific">Pholiota conissans</name>
    <dbReference type="NCBI Taxonomy" id="109636"/>
    <lineage>
        <taxon>Eukaryota</taxon>
        <taxon>Fungi</taxon>
        <taxon>Dikarya</taxon>
        <taxon>Basidiomycota</taxon>
        <taxon>Agaricomycotina</taxon>
        <taxon>Agaricomycetes</taxon>
        <taxon>Agaricomycetidae</taxon>
        <taxon>Agaricales</taxon>
        <taxon>Agaricineae</taxon>
        <taxon>Strophariaceae</taxon>
        <taxon>Pholiota</taxon>
    </lineage>
</organism>
<proteinExistence type="predicted"/>
<dbReference type="EMBL" id="MU155344">
    <property type="protein sequence ID" value="KAF9475172.1"/>
    <property type="molecule type" value="Genomic_DNA"/>
</dbReference>
<evidence type="ECO:0000313" key="2">
    <source>
        <dbReference type="EMBL" id="KAF9475172.1"/>
    </source>
</evidence>
<evidence type="ECO:0000313" key="3">
    <source>
        <dbReference type="Proteomes" id="UP000807469"/>
    </source>
</evidence>
<feature type="transmembrane region" description="Helical" evidence="1">
    <location>
        <begin position="176"/>
        <end position="198"/>
    </location>
</feature>
<comment type="caution">
    <text evidence="2">The sequence shown here is derived from an EMBL/GenBank/DDBJ whole genome shotgun (WGS) entry which is preliminary data.</text>
</comment>
<dbReference type="AlphaFoldDB" id="A0A9P5YSU0"/>
<keyword evidence="3" id="KW-1185">Reference proteome</keyword>
<dbReference type="Proteomes" id="UP000807469">
    <property type="component" value="Unassembled WGS sequence"/>
</dbReference>
<feature type="transmembrane region" description="Helical" evidence="1">
    <location>
        <begin position="255"/>
        <end position="276"/>
    </location>
</feature>
<reference evidence="2" key="1">
    <citation type="submission" date="2020-11" db="EMBL/GenBank/DDBJ databases">
        <authorList>
            <consortium name="DOE Joint Genome Institute"/>
            <person name="Ahrendt S."/>
            <person name="Riley R."/>
            <person name="Andreopoulos W."/>
            <person name="Labutti K."/>
            <person name="Pangilinan J."/>
            <person name="Ruiz-Duenas F.J."/>
            <person name="Barrasa J.M."/>
            <person name="Sanchez-Garcia M."/>
            <person name="Camarero S."/>
            <person name="Miyauchi S."/>
            <person name="Serrano A."/>
            <person name="Linde D."/>
            <person name="Babiker R."/>
            <person name="Drula E."/>
            <person name="Ayuso-Fernandez I."/>
            <person name="Pacheco R."/>
            <person name="Padilla G."/>
            <person name="Ferreira P."/>
            <person name="Barriuso J."/>
            <person name="Kellner H."/>
            <person name="Castanera R."/>
            <person name="Alfaro M."/>
            <person name="Ramirez L."/>
            <person name="Pisabarro A.G."/>
            <person name="Kuo A."/>
            <person name="Tritt A."/>
            <person name="Lipzen A."/>
            <person name="He G."/>
            <person name="Yan M."/>
            <person name="Ng V."/>
            <person name="Cullen D."/>
            <person name="Martin F."/>
            <person name="Rosso M.-N."/>
            <person name="Henrissat B."/>
            <person name="Hibbett D."/>
            <person name="Martinez A.T."/>
            <person name="Grigoriev I.V."/>
        </authorList>
    </citation>
    <scope>NUCLEOTIDE SEQUENCE</scope>
    <source>
        <strain evidence="2">CIRM-BRFM 674</strain>
    </source>
</reference>